<dbReference type="EMBL" id="SLTX01000001">
    <property type="protein sequence ID" value="TDB07454.1"/>
    <property type="molecule type" value="Genomic_DNA"/>
</dbReference>
<evidence type="ECO:0000313" key="12">
    <source>
        <dbReference type="EMBL" id="MBV3123889.1"/>
    </source>
</evidence>
<protein>
    <recommendedName>
        <fullName evidence="7">Glucose-6-phosphate 1-dehydrogenase</fullName>
        <shortName evidence="7">G6PD</shortName>
        <ecNumber evidence="7">1.1.1.49</ecNumber>
    </recommendedName>
</protein>
<dbReference type="PANTHER" id="PTHR23429">
    <property type="entry name" value="GLUCOSE-6-PHOSPHATE 1-DEHYDROGENASE G6PD"/>
    <property type="match status" value="1"/>
</dbReference>
<feature type="active site" description="Proton acceptor" evidence="7">
    <location>
        <position position="245"/>
    </location>
</feature>
<dbReference type="EMBL" id="QRZL01000009">
    <property type="protein sequence ID" value="RGV77053.1"/>
    <property type="molecule type" value="Genomic_DNA"/>
</dbReference>
<comment type="function">
    <text evidence="7">Catalyzes the oxidation of glucose 6-phosphate to 6-phosphogluconolactone.</text>
</comment>
<comment type="pathway">
    <text evidence="1 7">Carbohydrate degradation; pentose phosphate pathway; D-ribulose 5-phosphate from D-glucose 6-phosphate (oxidative stage): step 1/3.</text>
</comment>
<dbReference type="Proteomes" id="UP001181086">
    <property type="component" value="Unassembled WGS sequence"/>
</dbReference>
<dbReference type="GO" id="GO:0004345">
    <property type="term" value="F:glucose-6-phosphate dehydrogenase activity"/>
    <property type="evidence" value="ECO:0007669"/>
    <property type="project" value="UniProtKB-UniRule"/>
</dbReference>
<comment type="catalytic activity">
    <reaction evidence="7">
        <text>D-glucose 6-phosphate + NADP(+) = 6-phospho-D-glucono-1,5-lactone + NADPH + H(+)</text>
        <dbReference type="Rhea" id="RHEA:15841"/>
        <dbReference type="ChEBI" id="CHEBI:15378"/>
        <dbReference type="ChEBI" id="CHEBI:57783"/>
        <dbReference type="ChEBI" id="CHEBI:57955"/>
        <dbReference type="ChEBI" id="CHEBI:58349"/>
        <dbReference type="ChEBI" id="CHEBI:61548"/>
        <dbReference type="EC" id="1.1.1.49"/>
    </reaction>
</comment>
<feature type="binding site" evidence="7">
    <location>
        <position position="153"/>
    </location>
    <ligand>
        <name>NADP(+)</name>
        <dbReference type="ChEBI" id="CHEBI:58349"/>
    </ligand>
</feature>
<dbReference type="RefSeq" id="WP_007838342.1">
    <property type="nucleotide sequence ID" value="NZ_BAABYF010000001.1"/>
</dbReference>
<evidence type="ECO:0000313" key="10">
    <source>
        <dbReference type="EMBL" id="GKH82373.1"/>
    </source>
</evidence>
<evidence type="ECO:0000313" key="22">
    <source>
        <dbReference type="Proteomes" id="UP000500949"/>
    </source>
</evidence>
<dbReference type="PIRSF" id="PIRSF000110">
    <property type="entry name" value="G6PD"/>
    <property type="match status" value="1"/>
</dbReference>
<dbReference type="EMBL" id="JAHOAX010000010">
    <property type="protein sequence ID" value="MBV3123889.1"/>
    <property type="molecule type" value="Genomic_DNA"/>
</dbReference>
<evidence type="ECO:0000256" key="7">
    <source>
        <dbReference type="HAMAP-Rule" id="MF_00966"/>
    </source>
</evidence>
<dbReference type="EC" id="1.1.1.49" evidence="7"/>
<dbReference type="InterPro" id="IPR022674">
    <property type="entry name" value="G6P_DH_NAD-bd"/>
</dbReference>
<dbReference type="AlphaFoldDB" id="A0A076ISC0"/>
<dbReference type="HAMAP" id="MF_00966">
    <property type="entry name" value="G6PD"/>
    <property type="match status" value="1"/>
</dbReference>
<dbReference type="EMBL" id="SLTU01000001">
    <property type="protein sequence ID" value="TDA76210.1"/>
    <property type="molecule type" value="Genomic_DNA"/>
</dbReference>
<dbReference type="Proteomes" id="UP000777173">
    <property type="component" value="Unassembled WGS sequence"/>
</dbReference>
<feature type="binding site" evidence="7">
    <location>
        <position position="346"/>
    </location>
    <ligand>
        <name>substrate</name>
    </ligand>
</feature>
<evidence type="ECO:0000256" key="2">
    <source>
        <dbReference type="ARBA" id="ARBA00009975"/>
    </source>
</evidence>
<evidence type="ECO:0000313" key="11">
    <source>
        <dbReference type="EMBL" id="KAA5318571.1"/>
    </source>
</evidence>
<dbReference type="EMBL" id="VVZV01000013">
    <property type="protein sequence ID" value="KAA5318571.1"/>
    <property type="molecule type" value="Genomic_DNA"/>
</dbReference>
<dbReference type="EMBL" id="CP046176">
    <property type="protein sequence ID" value="QJR76464.1"/>
    <property type="molecule type" value="Genomic_DNA"/>
</dbReference>
<organism evidence="16 19">
    <name type="scientific">Phocaeicola dorei</name>
    <dbReference type="NCBI Taxonomy" id="357276"/>
    <lineage>
        <taxon>Bacteria</taxon>
        <taxon>Pseudomonadati</taxon>
        <taxon>Bacteroidota</taxon>
        <taxon>Bacteroidia</taxon>
        <taxon>Bacteroidales</taxon>
        <taxon>Bacteroidaceae</taxon>
        <taxon>Phocaeicola</taxon>
    </lineage>
</organism>
<dbReference type="NCBIfam" id="TIGR00871">
    <property type="entry name" value="zwf"/>
    <property type="match status" value="1"/>
</dbReference>
<dbReference type="Proteomes" id="UP000481700">
    <property type="component" value="Unassembled WGS sequence"/>
</dbReference>
<dbReference type="InterPro" id="IPR001282">
    <property type="entry name" value="G6P_DH"/>
</dbReference>
<dbReference type="PANTHER" id="PTHR23429:SF0">
    <property type="entry name" value="GLUCOSE-6-PHOSPHATE 1-DEHYDROGENASE"/>
    <property type="match status" value="1"/>
</dbReference>
<dbReference type="Gene3D" id="3.30.360.10">
    <property type="entry name" value="Dihydrodipicolinate Reductase, domain 2"/>
    <property type="match status" value="1"/>
</dbReference>
<reference evidence="19 20" key="3">
    <citation type="journal article" date="2019" name="Nat. Microbiol.">
        <title>Genomic variation and strain-specific functional adaptation in the human gut microbiome during early life.</title>
        <authorList>
            <person name="Vatanen T."/>
            <person name="Plichta D.R."/>
            <person name="Somani J."/>
            <person name="Munch P.C."/>
            <person name="Arthur T.D."/>
            <person name="Hall A.B."/>
            <person name="Rudolf S."/>
            <person name="Oakeley E.J."/>
            <person name="Ke X."/>
            <person name="Young R.A."/>
            <person name="Haiser H.J."/>
            <person name="Kolde R."/>
            <person name="Yassour M."/>
            <person name="Luopajarvi K."/>
            <person name="Siljander H."/>
            <person name="Virtanen S.M."/>
            <person name="Ilonen J."/>
            <person name="Uibo R."/>
            <person name="Tillmann V."/>
            <person name="Mokurov S."/>
            <person name="Dorshakova N."/>
            <person name="Porter J.A."/>
            <person name="McHardy A.C."/>
            <person name="Lahdesmaki H."/>
            <person name="Vlamakis H."/>
            <person name="Huttenhower C."/>
            <person name="Knip M."/>
            <person name="Xavier R.J."/>
        </authorList>
    </citation>
    <scope>NUCLEOTIDE SEQUENCE [LARGE SCALE GENOMIC DNA]</scope>
    <source>
        <strain evidence="16 19">RJX1047</strain>
        <strain evidence="17 20">RJX1052</strain>
    </source>
</reference>
<reference evidence="15 18" key="1">
    <citation type="submission" date="2018-08" db="EMBL/GenBank/DDBJ databases">
        <title>A genome reference for cultivated species of the human gut microbiota.</title>
        <authorList>
            <person name="Zou Y."/>
            <person name="Xue W."/>
            <person name="Luo G."/>
        </authorList>
    </citation>
    <scope>NUCLEOTIDE SEQUENCE [LARGE SCALE GENOMIC DNA]</scope>
    <source>
        <strain evidence="15 18">AF14-1AC</strain>
    </source>
</reference>
<reference evidence="13" key="7">
    <citation type="submission" date="2023-10" db="EMBL/GenBank/DDBJ databases">
        <title>Genome of Potential pathogenic bacteria in Crohn's disease.</title>
        <authorList>
            <person name="Rodriguez-Palacios A."/>
        </authorList>
    </citation>
    <scope>NUCLEOTIDE SEQUENCE</scope>
    <source>
        <strain evidence="13">CavFT-hAR62</strain>
    </source>
</reference>
<evidence type="ECO:0000313" key="14">
    <source>
        <dbReference type="EMBL" id="QJR76464.1"/>
    </source>
</evidence>
<feature type="domain" description="Glucose-6-phosphate dehydrogenase C-terminal" evidence="9">
    <location>
        <begin position="194"/>
        <end position="486"/>
    </location>
</feature>
<dbReference type="Proteomes" id="UP000283678">
    <property type="component" value="Unassembled WGS sequence"/>
</dbReference>
<dbReference type="PROSITE" id="PS00069">
    <property type="entry name" value="G6P_DEHYDROGENASE"/>
    <property type="match status" value="1"/>
</dbReference>
<feature type="binding site" evidence="7">
    <location>
        <position position="183"/>
    </location>
    <ligand>
        <name>substrate</name>
    </ligand>
</feature>
<dbReference type="GeneID" id="93446747"/>
<dbReference type="eggNOG" id="COG0364">
    <property type="taxonomic scope" value="Bacteria"/>
</dbReference>
<feature type="binding site" evidence="7">
    <location>
        <position position="221"/>
    </location>
    <ligand>
        <name>substrate</name>
    </ligand>
</feature>
<keyword evidence="4 7" id="KW-0521">NADP</keyword>
<reference evidence="14 22" key="4">
    <citation type="submission" date="2019-11" db="EMBL/GenBank/DDBJ databases">
        <title>Complete genome sequence of Bacteroides dorei DSM 17855.</title>
        <authorList>
            <person name="Russell J.T."/>
        </authorList>
    </citation>
    <scope>NUCLEOTIDE SEQUENCE [LARGE SCALE GENOMIC DNA]</scope>
    <source>
        <strain evidence="14 22">DSM 17855</strain>
    </source>
</reference>
<evidence type="ECO:0000259" key="8">
    <source>
        <dbReference type="Pfam" id="PF00479"/>
    </source>
</evidence>
<dbReference type="UniPathway" id="UPA00115">
    <property type="reaction ID" value="UER00408"/>
</dbReference>
<feature type="binding site" evidence="7">
    <location>
        <position position="240"/>
    </location>
    <ligand>
        <name>substrate</name>
    </ligand>
</feature>
<feature type="binding site" evidence="7">
    <location>
        <position position="187"/>
    </location>
    <ligand>
        <name>substrate</name>
    </ligand>
</feature>
<dbReference type="Pfam" id="PF02781">
    <property type="entry name" value="G6PD_C"/>
    <property type="match status" value="1"/>
</dbReference>
<keyword evidence="5 7" id="KW-0560">Oxidoreductase</keyword>
<comment type="caution">
    <text evidence="7">Lacks conserved residue(s) required for the propagation of feature annotation.</text>
</comment>
<dbReference type="GO" id="GO:0009051">
    <property type="term" value="P:pentose-phosphate shunt, oxidative branch"/>
    <property type="evidence" value="ECO:0007669"/>
    <property type="project" value="TreeGrafter"/>
</dbReference>
<feature type="domain" description="Glucose-6-phosphate dehydrogenase NAD-binding" evidence="8">
    <location>
        <begin position="10"/>
        <end position="192"/>
    </location>
</feature>
<dbReference type="Proteomes" id="UP000500949">
    <property type="component" value="Chromosome"/>
</dbReference>
<evidence type="ECO:0000313" key="20">
    <source>
        <dbReference type="Proteomes" id="UP000294834"/>
    </source>
</evidence>
<dbReference type="GO" id="GO:0050661">
    <property type="term" value="F:NADP binding"/>
    <property type="evidence" value="ECO:0007669"/>
    <property type="project" value="UniProtKB-UniRule"/>
</dbReference>
<evidence type="ECO:0000256" key="5">
    <source>
        <dbReference type="ARBA" id="ARBA00023002"/>
    </source>
</evidence>
<evidence type="ECO:0000313" key="16">
    <source>
        <dbReference type="EMBL" id="TDA76210.1"/>
    </source>
</evidence>
<feature type="binding site" evidence="7">
    <location>
        <position position="341"/>
    </location>
    <ligand>
        <name>substrate</name>
    </ligand>
</feature>
<dbReference type="Proteomes" id="UP000294527">
    <property type="component" value="Unassembled WGS sequence"/>
</dbReference>
<reference evidence="10" key="6">
    <citation type="submission" date="2022-01" db="EMBL/GenBank/DDBJ databases">
        <title>Novel bile acid biosynthetic pathways are enriched in the microbiome of centenarians.</title>
        <authorList>
            <person name="Sato Y."/>
            <person name="Atarashi K."/>
            <person name="Plichta R.D."/>
            <person name="Arai Y."/>
            <person name="Sasajima S."/>
            <person name="Kearney M.S."/>
            <person name="Suda W."/>
            <person name="Takeshita K."/>
            <person name="Sasaki T."/>
            <person name="Okamoto S."/>
            <person name="Skelly N.A."/>
            <person name="Okamura Y."/>
            <person name="Vlamakis H."/>
            <person name="Li Y."/>
            <person name="Tanoue T."/>
            <person name="Takei H."/>
            <person name="Nittono H."/>
            <person name="Narushima S."/>
            <person name="Irie J."/>
            <person name="Itoh H."/>
            <person name="Moriya K."/>
            <person name="Sugiura Y."/>
            <person name="Suematsu M."/>
            <person name="Moritoki N."/>
            <person name="Shibata S."/>
            <person name="Littman R.D."/>
            <person name="Fischbach A.M."/>
            <person name="Uwamino Y."/>
            <person name="Inoue T."/>
            <person name="Honda A."/>
            <person name="Hattori M."/>
            <person name="Murai T."/>
            <person name="Xavier J.R."/>
            <person name="Hirose N."/>
            <person name="Honda K."/>
        </authorList>
    </citation>
    <scope>NUCLEOTIDE SEQUENCE</scope>
    <source>
        <strain evidence="10">CE91-St7</strain>
    </source>
</reference>
<evidence type="ECO:0000313" key="18">
    <source>
        <dbReference type="Proteomes" id="UP000283678"/>
    </source>
</evidence>
<dbReference type="InterPro" id="IPR036291">
    <property type="entry name" value="NAD(P)-bd_dom_sf"/>
</dbReference>
<dbReference type="GO" id="GO:0006006">
    <property type="term" value="P:glucose metabolic process"/>
    <property type="evidence" value="ECO:0007669"/>
    <property type="project" value="UniProtKB-KW"/>
</dbReference>
<dbReference type="SUPFAM" id="SSF51735">
    <property type="entry name" value="NAD(P)-binding Rossmann-fold domains"/>
    <property type="match status" value="1"/>
</dbReference>
<dbReference type="SUPFAM" id="SSF55347">
    <property type="entry name" value="Glyceraldehyde-3-phosphate dehydrogenase-like, C-terminal domain"/>
    <property type="match status" value="1"/>
</dbReference>
<feature type="binding site" evidence="7">
    <location>
        <begin position="13"/>
        <end position="20"/>
    </location>
    <ligand>
        <name>NADP(+)</name>
        <dbReference type="ChEBI" id="CHEBI:58349"/>
    </ligand>
</feature>
<feature type="binding site" evidence="7">
    <location>
        <position position="47"/>
    </location>
    <ligand>
        <name>NADP(+)</name>
        <dbReference type="ChEBI" id="CHEBI:58349"/>
    </ligand>
</feature>
<dbReference type="Pfam" id="PF00479">
    <property type="entry name" value="G6PD_N"/>
    <property type="match status" value="1"/>
</dbReference>
<gene>
    <name evidence="7 16" type="primary">zwf</name>
    <name evidence="10" type="ORF">CE91St7_32570</name>
    <name evidence="15" type="ORF">DWW04_10285</name>
    <name evidence="16" type="ORF">E1I98_07525</name>
    <name evidence="17" type="ORF">E1J06_08500</name>
    <name evidence="11" type="ORF">F2Z07_13065</name>
    <name evidence="14" type="ORF">GKD17_08660</name>
    <name evidence="12" type="ORF">KSU80_11945</name>
    <name evidence="13" type="ORF">RVH45_03845</name>
</gene>
<evidence type="ECO:0000259" key="9">
    <source>
        <dbReference type="Pfam" id="PF02781"/>
    </source>
</evidence>
<evidence type="ECO:0000313" key="21">
    <source>
        <dbReference type="Proteomes" id="UP000481700"/>
    </source>
</evidence>
<dbReference type="InterPro" id="IPR019796">
    <property type="entry name" value="G6P_DH_AS"/>
</dbReference>
<name>A0A076ISC0_9BACT</name>
<evidence type="ECO:0000256" key="6">
    <source>
        <dbReference type="ARBA" id="ARBA00023277"/>
    </source>
</evidence>
<comment type="similarity">
    <text evidence="2 7">Belongs to the glucose-6-phosphate dehydrogenase family.</text>
</comment>
<dbReference type="Proteomes" id="UP001055104">
    <property type="component" value="Unassembled WGS sequence"/>
</dbReference>
<evidence type="ECO:0000313" key="13">
    <source>
        <dbReference type="EMBL" id="MDU0269043.1"/>
    </source>
</evidence>
<evidence type="ECO:0000256" key="1">
    <source>
        <dbReference type="ARBA" id="ARBA00004937"/>
    </source>
</evidence>
<evidence type="ECO:0000256" key="4">
    <source>
        <dbReference type="ARBA" id="ARBA00022857"/>
    </source>
</evidence>
<dbReference type="Proteomes" id="UP000294834">
    <property type="component" value="Unassembled WGS sequence"/>
</dbReference>
<evidence type="ECO:0000313" key="17">
    <source>
        <dbReference type="EMBL" id="TDB07454.1"/>
    </source>
</evidence>
<proteinExistence type="inferred from homology"/>
<dbReference type="KEGG" id="bdh:GV66_15295"/>
<keyword evidence="3 7" id="KW-0313">Glucose metabolism</keyword>
<evidence type="ECO:0000313" key="15">
    <source>
        <dbReference type="EMBL" id="RGV77053.1"/>
    </source>
</evidence>
<keyword evidence="6 7" id="KW-0119">Carbohydrate metabolism</keyword>
<dbReference type="EMBL" id="JAWDEV010000001">
    <property type="protein sequence ID" value="MDU0269043.1"/>
    <property type="molecule type" value="Genomic_DNA"/>
</dbReference>
<dbReference type="InterPro" id="IPR022675">
    <property type="entry name" value="G6P_DH_C"/>
</dbReference>
<reference evidence="11 21" key="2">
    <citation type="journal article" date="2019" name="Nat. Med.">
        <title>A library of human gut bacterial isolates paired with longitudinal multiomics data enables mechanistic microbiome research.</title>
        <authorList>
            <person name="Poyet M."/>
            <person name="Groussin M."/>
            <person name="Gibbons S.M."/>
            <person name="Avila-Pacheco J."/>
            <person name="Jiang X."/>
            <person name="Kearney S.M."/>
            <person name="Perrotta A.R."/>
            <person name="Berdy B."/>
            <person name="Zhao S."/>
            <person name="Lieberman T.D."/>
            <person name="Swanson P.K."/>
            <person name="Smith M."/>
            <person name="Roesemann S."/>
            <person name="Alexander J.E."/>
            <person name="Rich S.A."/>
            <person name="Livny J."/>
            <person name="Vlamakis H."/>
            <person name="Clish C."/>
            <person name="Bullock K."/>
            <person name="Deik A."/>
            <person name="Scott J."/>
            <person name="Pierce K.A."/>
            <person name="Xavier R.J."/>
            <person name="Alm E.J."/>
        </authorList>
    </citation>
    <scope>NUCLEOTIDE SEQUENCE [LARGE SCALE GENOMIC DNA]</scope>
    <source>
        <strain evidence="11 21">BIOML-A25</strain>
    </source>
</reference>
<dbReference type="PRINTS" id="PR00079">
    <property type="entry name" value="G6PDHDRGNASE"/>
</dbReference>
<dbReference type="KEGG" id="bdo:EL88_07370"/>
<evidence type="ECO:0000256" key="3">
    <source>
        <dbReference type="ARBA" id="ARBA00022526"/>
    </source>
</evidence>
<accession>A0A076ISC0</accession>
<dbReference type="EMBL" id="BQOB01000001">
    <property type="protein sequence ID" value="GKH82373.1"/>
    <property type="molecule type" value="Genomic_DNA"/>
</dbReference>
<dbReference type="Gene3D" id="3.40.50.720">
    <property type="entry name" value="NAD(P)-binding Rossmann-like Domain"/>
    <property type="match status" value="1"/>
</dbReference>
<reference evidence="12" key="5">
    <citation type="submission" date="2021-06" db="EMBL/GenBank/DDBJ databases">
        <title>Collection of gut derived symbiotic bacterial strains cultured from healthy donors.</title>
        <authorList>
            <person name="Lin H."/>
            <person name="Littmann E."/>
            <person name="Pamer E.G."/>
        </authorList>
    </citation>
    <scope>NUCLEOTIDE SEQUENCE</scope>
    <source>
        <strain evidence="12">MSK.5.10</strain>
    </source>
</reference>
<dbReference type="GO" id="GO:0005829">
    <property type="term" value="C:cytosol"/>
    <property type="evidence" value="ECO:0007669"/>
    <property type="project" value="TreeGrafter"/>
</dbReference>
<evidence type="ECO:0000313" key="19">
    <source>
        <dbReference type="Proteomes" id="UP000294527"/>
    </source>
</evidence>
<sequence>MSLPHSLFLVIFGASGDLTRRKLMPALIKIHNGKRFPEHFAIIGCARTAYTDETYRAYLKEELIKSGSLTKEEMETLDDFLSTVHYQSMDPADETTYSLLNDRLKELSPQYENNGNYLFYLATPPLLYELIPKYLHDAGLLKKPGLKRIIVEKPFGYDLASAQKLNKIYAAYFKEEDIYRIDHFLGKETVQNIMVTRFGSTIYEPIWNRNYIDHVEITAVENMGIGTRGGYYDGAGALRDMVQNHLMQLLAITAMEPPAKFDKNGFRNEVIKVYQSLRPLTDEYIRDNVVRGQYIAGDDRIGYREEKNVHPDSRTDTYVAMCLYVDNWRWQGVPFYIRTGKQMPTKVTEIVIHFKPAPMQMFQMKEGLYKGEELIIRIQPDEGILQRIAMKEPGAGFYMGTMEMDFSYDQHDQETGDAYVRLLEDSLAGDPTLFTRSDAVDESWTYFDKILDYWKKHPETPLYGYPAGTWGPKEADVLINRSHAEWTNPCKNLTHSNLYCKL</sequence>